<gene>
    <name evidence="3" type="ORF">A2Y75_07515</name>
</gene>
<dbReference type="AlphaFoldDB" id="A0A1F2WK81"/>
<organism evidence="3 4">
    <name type="scientific">Candidatus Solincola sediminis</name>
    <dbReference type="NCBI Taxonomy" id="1797199"/>
    <lineage>
        <taxon>Bacteria</taxon>
        <taxon>Bacillati</taxon>
        <taxon>Actinomycetota</taxon>
        <taxon>Candidatus Geothermincolia</taxon>
        <taxon>Candidatus Geothermincolales</taxon>
        <taxon>Candidatus Geothermincolaceae</taxon>
        <taxon>Candidatus Solincola</taxon>
    </lineage>
</organism>
<feature type="compositionally biased region" description="Basic residues" evidence="1">
    <location>
        <begin position="70"/>
        <end position="80"/>
    </location>
</feature>
<name>A0A1F2WK81_9ACTN</name>
<dbReference type="Proteomes" id="UP000177876">
    <property type="component" value="Unassembled WGS sequence"/>
</dbReference>
<keyword evidence="2" id="KW-0812">Transmembrane</keyword>
<proteinExistence type="predicted"/>
<reference evidence="3 4" key="1">
    <citation type="journal article" date="2016" name="Nat. Commun.">
        <title>Thousands of microbial genomes shed light on interconnected biogeochemical processes in an aquifer system.</title>
        <authorList>
            <person name="Anantharaman K."/>
            <person name="Brown C.T."/>
            <person name="Hug L.A."/>
            <person name="Sharon I."/>
            <person name="Castelle C.J."/>
            <person name="Probst A.J."/>
            <person name="Thomas B.C."/>
            <person name="Singh A."/>
            <person name="Wilkins M.J."/>
            <person name="Karaoz U."/>
            <person name="Brodie E.L."/>
            <person name="Williams K.H."/>
            <person name="Hubbard S.S."/>
            <person name="Banfield J.F."/>
        </authorList>
    </citation>
    <scope>NUCLEOTIDE SEQUENCE [LARGE SCALE GENOMIC DNA]</scope>
</reference>
<keyword evidence="2" id="KW-1133">Transmembrane helix</keyword>
<evidence type="ECO:0000256" key="2">
    <source>
        <dbReference type="SAM" id="Phobius"/>
    </source>
</evidence>
<sequence length="126" mass="14695">MDDAGDVMQNKRWAIFAGAIAALYFLNKLRKRRKMKKMIEGRLKARIEEQREKSVSGKMQRRLVEESKTSKKSRRKRKKERSMLSTIMRAVVFQLVKKIITDQINQADMGRLKGLKLGKKQAEEVA</sequence>
<feature type="region of interest" description="Disordered" evidence="1">
    <location>
        <begin position="50"/>
        <end position="82"/>
    </location>
</feature>
<evidence type="ECO:0000313" key="4">
    <source>
        <dbReference type="Proteomes" id="UP000177876"/>
    </source>
</evidence>
<keyword evidence="2" id="KW-0472">Membrane</keyword>
<feature type="transmembrane region" description="Helical" evidence="2">
    <location>
        <begin position="12"/>
        <end position="29"/>
    </location>
</feature>
<accession>A0A1F2WK81</accession>
<protein>
    <recommendedName>
        <fullName evidence="5">Transmembrane protein</fullName>
    </recommendedName>
</protein>
<comment type="caution">
    <text evidence="3">The sequence shown here is derived from an EMBL/GenBank/DDBJ whole genome shotgun (WGS) entry which is preliminary data.</text>
</comment>
<evidence type="ECO:0000313" key="3">
    <source>
        <dbReference type="EMBL" id="OFW57270.1"/>
    </source>
</evidence>
<evidence type="ECO:0000256" key="1">
    <source>
        <dbReference type="SAM" id="MobiDB-lite"/>
    </source>
</evidence>
<evidence type="ECO:0008006" key="5">
    <source>
        <dbReference type="Google" id="ProtNLM"/>
    </source>
</evidence>
<dbReference type="EMBL" id="MELK01000035">
    <property type="protein sequence ID" value="OFW57270.1"/>
    <property type="molecule type" value="Genomic_DNA"/>
</dbReference>